<dbReference type="Proteomes" id="UP000091956">
    <property type="component" value="Unassembled WGS sequence"/>
</dbReference>
<name>A0A2P6FH10_9PEZI</name>
<keyword evidence="1" id="KW-0175">Coiled coil</keyword>
<sequence>MNCPRTSNQERAKWRTECREKLANHIQDLYQWSYLTARKAALFNKQLSKHSIGAYIDLCNGVGVHFKAVLGEGAADYEQEKQLVTTSIGFDALEKSREHPSSDAISFQLSAKEWRERFNAEVAIREALKIEMMGIKGENGELLSEMKALREEEAMLIQELKKAREVLLITSRILQERALKASEDSQKITHATTSLKLGRNPCI</sequence>
<dbReference type="RefSeq" id="XP_059320260.1">
    <property type="nucleotide sequence ID" value="XM_059464277.1"/>
</dbReference>
<dbReference type="GeneID" id="84234373"/>
<evidence type="ECO:0000256" key="1">
    <source>
        <dbReference type="SAM" id="Coils"/>
    </source>
</evidence>
<reference evidence="2 3" key="1">
    <citation type="submission" date="2016-03" db="EMBL/GenBank/DDBJ databases">
        <title>Comparative genomics of Pseudogymnoascus destructans, the fungus causing white-nose syndrome of bats.</title>
        <authorList>
            <person name="Palmer J.M."/>
            <person name="Drees K.P."/>
            <person name="Foster J.T."/>
            <person name="Lindner D.L."/>
        </authorList>
    </citation>
    <scope>NUCLEOTIDE SEQUENCE [LARGE SCALE GENOMIC DNA]</scope>
    <source>
        <strain evidence="2 3">UAMH 10579</strain>
    </source>
</reference>
<protein>
    <submittedName>
        <fullName evidence="2">Uncharacterized protein</fullName>
    </submittedName>
</protein>
<accession>A0A2P6FH10</accession>
<feature type="coiled-coil region" evidence="1">
    <location>
        <begin position="139"/>
        <end position="166"/>
    </location>
</feature>
<dbReference type="EMBL" id="KV460257">
    <property type="protein sequence ID" value="PQM43931.1"/>
    <property type="molecule type" value="Genomic_DNA"/>
</dbReference>
<keyword evidence="3" id="KW-1185">Reference proteome</keyword>
<evidence type="ECO:0000313" key="3">
    <source>
        <dbReference type="Proteomes" id="UP000091956"/>
    </source>
</evidence>
<dbReference type="AlphaFoldDB" id="A0A2P6FH10"/>
<reference evidence="3" key="2">
    <citation type="journal article" date="2018" name="Nat. Commun.">
        <title>Extreme sensitivity to ultraviolet light in the fungal pathogen causing white-nose syndrome of bats.</title>
        <authorList>
            <person name="Palmer J.M."/>
            <person name="Drees K.P."/>
            <person name="Foster J.T."/>
            <person name="Lindner D.L."/>
        </authorList>
    </citation>
    <scope>NUCLEOTIDE SEQUENCE [LARGE SCALE GENOMIC DNA]</scope>
    <source>
        <strain evidence="3">UAMH 10579</strain>
    </source>
</reference>
<gene>
    <name evidence="2" type="ORF">VE01_10827</name>
</gene>
<organism evidence="2 3">
    <name type="scientific">Pseudogymnoascus verrucosus</name>
    <dbReference type="NCBI Taxonomy" id="342668"/>
    <lineage>
        <taxon>Eukaryota</taxon>
        <taxon>Fungi</taxon>
        <taxon>Dikarya</taxon>
        <taxon>Ascomycota</taxon>
        <taxon>Pezizomycotina</taxon>
        <taxon>Leotiomycetes</taxon>
        <taxon>Thelebolales</taxon>
        <taxon>Thelebolaceae</taxon>
        <taxon>Pseudogymnoascus</taxon>
    </lineage>
</organism>
<evidence type="ECO:0000313" key="2">
    <source>
        <dbReference type="EMBL" id="PQM43931.1"/>
    </source>
</evidence>
<proteinExistence type="predicted"/>